<keyword evidence="3" id="KW-1185">Reference proteome</keyword>
<protein>
    <submittedName>
        <fullName evidence="2">Uncharacterized protein</fullName>
    </submittedName>
</protein>
<dbReference type="EMBL" id="CAJPDR010000098">
    <property type="protein sequence ID" value="CAF9917355.1"/>
    <property type="molecule type" value="Genomic_DNA"/>
</dbReference>
<name>A0A8H3F558_9LECA</name>
<reference evidence="2" key="1">
    <citation type="submission" date="2021-03" db="EMBL/GenBank/DDBJ databases">
        <authorList>
            <person name="Tagirdzhanova G."/>
        </authorList>
    </citation>
    <scope>NUCLEOTIDE SEQUENCE</scope>
</reference>
<evidence type="ECO:0000313" key="2">
    <source>
        <dbReference type="EMBL" id="CAF9917355.1"/>
    </source>
</evidence>
<evidence type="ECO:0000313" key="3">
    <source>
        <dbReference type="Proteomes" id="UP000664203"/>
    </source>
</evidence>
<dbReference type="AlphaFoldDB" id="A0A8H3F558"/>
<accession>A0A8H3F558</accession>
<proteinExistence type="predicted"/>
<organism evidence="2 3">
    <name type="scientific">Alectoria fallacina</name>
    <dbReference type="NCBI Taxonomy" id="1903189"/>
    <lineage>
        <taxon>Eukaryota</taxon>
        <taxon>Fungi</taxon>
        <taxon>Dikarya</taxon>
        <taxon>Ascomycota</taxon>
        <taxon>Pezizomycotina</taxon>
        <taxon>Lecanoromycetes</taxon>
        <taxon>OSLEUM clade</taxon>
        <taxon>Lecanoromycetidae</taxon>
        <taxon>Lecanorales</taxon>
        <taxon>Lecanorineae</taxon>
        <taxon>Parmeliaceae</taxon>
        <taxon>Alectoria</taxon>
    </lineage>
</organism>
<gene>
    <name evidence="2" type="ORF">ALECFALPRED_011115</name>
</gene>
<evidence type="ECO:0000256" key="1">
    <source>
        <dbReference type="SAM" id="MobiDB-lite"/>
    </source>
</evidence>
<dbReference type="OrthoDB" id="5411901at2759"/>
<comment type="caution">
    <text evidence="2">The sequence shown here is derived from an EMBL/GenBank/DDBJ whole genome shotgun (WGS) entry which is preliminary data.</text>
</comment>
<feature type="compositionally biased region" description="Low complexity" evidence="1">
    <location>
        <begin position="16"/>
        <end position="32"/>
    </location>
</feature>
<sequence>MADQHIPIATTPPPTSTDQHITTATTPTPTTTDWDDIDPVTGLSKEYMTAMEIIDSCDYAELRRFNAPLLANQAISIGQQIEMYYNGGESKEHRHKRKGKGKSVVEKVAAIVAFWGRMKSKKAVRDG</sequence>
<feature type="region of interest" description="Disordered" evidence="1">
    <location>
        <begin position="1"/>
        <end position="37"/>
    </location>
</feature>
<dbReference type="Proteomes" id="UP000664203">
    <property type="component" value="Unassembled WGS sequence"/>
</dbReference>